<dbReference type="Proteomes" id="UP000321157">
    <property type="component" value="Unassembled WGS sequence"/>
</dbReference>
<evidence type="ECO:0000259" key="8">
    <source>
        <dbReference type="Pfam" id="PF21982"/>
    </source>
</evidence>
<dbReference type="InterPro" id="IPR053924">
    <property type="entry name" value="RecX_HTH_2nd"/>
</dbReference>
<protein>
    <recommendedName>
        <fullName evidence="3 5">Regulatory protein RecX</fullName>
    </recommendedName>
</protein>
<evidence type="ECO:0000256" key="5">
    <source>
        <dbReference type="HAMAP-Rule" id="MF_01114"/>
    </source>
</evidence>
<feature type="domain" description="RecX first three-helical" evidence="8">
    <location>
        <begin position="69"/>
        <end position="105"/>
    </location>
</feature>
<dbReference type="GO" id="GO:0005737">
    <property type="term" value="C:cytoplasm"/>
    <property type="evidence" value="ECO:0007669"/>
    <property type="project" value="UniProtKB-SubCell"/>
</dbReference>
<evidence type="ECO:0000256" key="1">
    <source>
        <dbReference type="ARBA" id="ARBA00004496"/>
    </source>
</evidence>
<dbReference type="PANTHER" id="PTHR33602">
    <property type="entry name" value="REGULATORY PROTEIN RECX FAMILY PROTEIN"/>
    <property type="match status" value="1"/>
</dbReference>
<dbReference type="GO" id="GO:0006282">
    <property type="term" value="P:regulation of DNA repair"/>
    <property type="evidence" value="ECO:0007669"/>
    <property type="project" value="UniProtKB-UniRule"/>
</dbReference>
<gene>
    <name evidence="5 9" type="primary">recX</name>
    <name evidence="9" type="ORF">ADA01nite_27110</name>
</gene>
<evidence type="ECO:0000256" key="4">
    <source>
        <dbReference type="ARBA" id="ARBA00022490"/>
    </source>
</evidence>
<dbReference type="InterPro" id="IPR036388">
    <property type="entry name" value="WH-like_DNA-bd_sf"/>
</dbReference>
<keyword evidence="10" id="KW-1185">Reference proteome</keyword>
<evidence type="ECO:0000256" key="3">
    <source>
        <dbReference type="ARBA" id="ARBA00018111"/>
    </source>
</evidence>
<dbReference type="EMBL" id="BJXX01000123">
    <property type="protein sequence ID" value="GEN35251.1"/>
    <property type="molecule type" value="Genomic_DNA"/>
</dbReference>
<keyword evidence="4 5" id="KW-0963">Cytoplasm</keyword>
<dbReference type="InterPro" id="IPR053926">
    <property type="entry name" value="RecX_HTH_1st"/>
</dbReference>
<reference evidence="9 10" key="1">
    <citation type="submission" date="2019-07" db="EMBL/GenBank/DDBJ databases">
        <title>Whole genome shotgun sequence of Aneurinibacillus danicus NBRC 102444.</title>
        <authorList>
            <person name="Hosoyama A."/>
            <person name="Uohara A."/>
            <person name="Ohji S."/>
            <person name="Ichikawa N."/>
        </authorList>
    </citation>
    <scope>NUCLEOTIDE SEQUENCE [LARGE SCALE GENOMIC DNA]</scope>
    <source>
        <strain evidence="9 10">NBRC 102444</strain>
    </source>
</reference>
<comment type="caution">
    <text evidence="9">The sequence shown here is derived from an EMBL/GenBank/DDBJ whole genome shotgun (WGS) entry which is preliminary data.</text>
</comment>
<dbReference type="HAMAP" id="MF_01114">
    <property type="entry name" value="RecX"/>
    <property type="match status" value="1"/>
</dbReference>
<accession>A0A511VAD6</accession>
<dbReference type="Pfam" id="PF21981">
    <property type="entry name" value="RecX_HTH3"/>
    <property type="match status" value="1"/>
</dbReference>
<comment type="function">
    <text evidence="5">Modulates RecA activity.</text>
</comment>
<dbReference type="InterPro" id="IPR053925">
    <property type="entry name" value="RecX_HTH_3rd"/>
</dbReference>
<dbReference type="RefSeq" id="WP_170230284.1">
    <property type="nucleotide sequence ID" value="NZ_BJXX01000123.1"/>
</dbReference>
<dbReference type="Gene3D" id="1.10.10.10">
    <property type="entry name" value="Winged helix-like DNA-binding domain superfamily/Winged helix DNA-binding domain"/>
    <property type="match status" value="3"/>
</dbReference>
<organism evidence="9 10">
    <name type="scientific">Aneurinibacillus danicus</name>
    <dbReference type="NCBI Taxonomy" id="267746"/>
    <lineage>
        <taxon>Bacteria</taxon>
        <taxon>Bacillati</taxon>
        <taxon>Bacillota</taxon>
        <taxon>Bacilli</taxon>
        <taxon>Bacillales</taxon>
        <taxon>Paenibacillaceae</taxon>
        <taxon>Aneurinibacillus group</taxon>
        <taxon>Aneurinibacillus</taxon>
    </lineage>
</organism>
<dbReference type="PANTHER" id="PTHR33602:SF1">
    <property type="entry name" value="REGULATORY PROTEIN RECX FAMILY PROTEIN"/>
    <property type="match status" value="1"/>
</dbReference>
<sequence>MSEEKRTAAVITRLERQKKNKHRINVYLDGEYAFAIHEDVLVKYRLNKGCKLDEADMKELLDAEEKNRAVQYALRYISHRPRTVEEVRRYLLDTGFPASVADETVSGFIKRKYLDDRAYARQWVEERLRLKPRGRHLLRQELQARGIDGEDVEAALAQVEQEDEEAACLSIARKKYGQKRFGSFQEMRNKIGPFLQRKGFPHEIIKKTLETLKNESINQEM</sequence>
<dbReference type="Pfam" id="PF02631">
    <property type="entry name" value="RecX_HTH2"/>
    <property type="match status" value="1"/>
</dbReference>
<feature type="domain" description="RecX second three-helical" evidence="6">
    <location>
        <begin position="115"/>
        <end position="156"/>
    </location>
</feature>
<dbReference type="InterPro" id="IPR003783">
    <property type="entry name" value="Regulatory_RecX"/>
</dbReference>
<evidence type="ECO:0000313" key="9">
    <source>
        <dbReference type="EMBL" id="GEN35251.1"/>
    </source>
</evidence>
<dbReference type="AlphaFoldDB" id="A0A511VAD6"/>
<dbReference type="Pfam" id="PF21982">
    <property type="entry name" value="RecX_HTH1"/>
    <property type="match status" value="1"/>
</dbReference>
<evidence type="ECO:0000259" key="7">
    <source>
        <dbReference type="Pfam" id="PF21981"/>
    </source>
</evidence>
<feature type="domain" description="RecX third three-helical" evidence="7">
    <location>
        <begin position="163"/>
        <end position="208"/>
    </location>
</feature>
<evidence type="ECO:0000313" key="10">
    <source>
        <dbReference type="Proteomes" id="UP000321157"/>
    </source>
</evidence>
<proteinExistence type="inferred from homology"/>
<name>A0A511VAD6_9BACL</name>
<comment type="similarity">
    <text evidence="2 5">Belongs to the RecX family.</text>
</comment>
<evidence type="ECO:0000259" key="6">
    <source>
        <dbReference type="Pfam" id="PF02631"/>
    </source>
</evidence>
<comment type="subcellular location">
    <subcellularLocation>
        <location evidence="1 5">Cytoplasm</location>
    </subcellularLocation>
</comment>
<evidence type="ECO:0000256" key="2">
    <source>
        <dbReference type="ARBA" id="ARBA00009695"/>
    </source>
</evidence>